<dbReference type="InterPro" id="IPR036873">
    <property type="entry name" value="Rhodanese-like_dom_sf"/>
</dbReference>
<evidence type="ECO:0000313" key="8">
    <source>
        <dbReference type="EMBL" id="HGH60913.1"/>
    </source>
</evidence>
<dbReference type="InterPro" id="IPR036188">
    <property type="entry name" value="FAD/NAD-bd_sf"/>
</dbReference>
<evidence type="ECO:0000256" key="6">
    <source>
        <dbReference type="ARBA" id="ARBA00023284"/>
    </source>
</evidence>
<dbReference type="PANTHER" id="PTHR43429">
    <property type="entry name" value="PYRIDINE NUCLEOTIDE-DISULFIDE OXIDOREDUCTASE DOMAIN-CONTAINING"/>
    <property type="match status" value="1"/>
</dbReference>
<dbReference type="SMART" id="SM00450">
    <property type="entry name" value="RHOD"/>
    <property type="match status" value="1"/>
</dbReference>
<dbReference type="GO" id="GO:0016491">
    <property type="term" value="F:oxidoreductase activity"/>
    <property type="evidence" value="ECO:0007669"/>
    <property type="project" value="UniProtKB-KW"/>
</dbReference>
<evidence type="ECO:0000256" key="1">
    <source>
        <dbReference type="ARBA" id="ARBA00001974"/>
    </source>
</evidence>
<dbReference type="EMBL" id="DTGT01000196">
    <property type="protein sequence ID" value="HGH60913.1"/>
    <property type="molecule type" value="Genomic_DNA"/>
</dbReference>
<comment type="cofactor">
    <cofactor evidence="1">
        <name>FAD</name>
        <dbReference type="ChEBI" id="CHEBI:57692"/>
    </cofactor>
</comment>
<dbReference type="Pfam" id="PF00581">
    <property type="entry name" value="Rhodanese"/>
    <property type="match status" value="1"/>
</dbReference>
<dbReference type="Pfam" id="PF07992">
    <property type="entry name" value="Pyr_redox_2"/>
    <property type="match status" value="1"/>
</dbReference>
<dbReference type="Gene3D" id="3.50.50.60">
    <property type="entry name" value="FAD/NAD(P)-binding domain"/>
    <property type="match status" value="2"/>
</dbReference>
<protein>
    <submittedName>
        <fullName evidence="8">CoA-disulfide reductase</fullName>
    </submittedName>
</protein>
<dbReference type="PRINTS" id="PR00411">
    <property type="entry name" value="PNDRDTASEI"/>
</dbReference>
<reference evidence="8" key="1">
    <citation type="journal article" date="2020" name="mSystems">
        <title>Genome- and Community-Level Interaction Insights into Carbon Utilization and Element Cycling Functions of Hydrothermarchaeota in Hydrothermal Sediment.</title>
        <authorList>
            <person name="Zhou Z."/>
            <person name="Liu Y."/>
            <person name="Xu W."/>
            <person name="Pan J."/>
            <person name="Luo Z.H."/>
            <person name="Li M."/>
        </authorList>
    </citation>
    <scope>NUCLEOTIDE SEQUENCE [LARGE SCALE GENOMIC DNA]</scope>
    <source>
        <strain evidence="8">SpSt-769</strain>
    </source>
</reference>
<keyword evidence="4" id="KW-0274">FAD</keyword>
<evidence type="ECO:0000256" key="4">
    <source>
        <dbReference type="ARBA" id="ARBA00022827"/>
    </source>
</evidence>
<dbReference type="AlphaFoldDB" id="A0A7C4EUU8"/>
<dbReference type="InterPro" id="IPR023753">
    <property type="entry name" value="FAD/NAD-binding_dom"/>
</dbReference>
<evidence type="ECO:0000256" key="5">
    <source>
        <dbReference type="ARBA" id="ARBA00023002"/>
    </source>
</evidence>
<evidence type="ECO:0000256" key="2">
    <source>
        <dbReference type="ARBA" id="ARBA00009130"/>
    </source>
</evidence>
<dbReference type="Gene3D" id="3.40.250.10">
    <property type="entry name" value="Rhodanese-like domain"/>
    <property type="match status" value="1"/>
</dbReference>
<evidence type="ECO:0000256" key="3">
    <source>
        <dbReference type="ARBA" id="ARBA00022630"/>
    </source>
</evidence>
<name>A0A7C4EUU8_9BACT</name>
<proteinExistence type="inferred from homology"/>
<keyword evidence="5" id="KW-0560">Oxidoreductase</keyword>
<feature type="domain" description="Rhodanese" evidence="7">
    <location>
        <begin position="466"/>
        <end position="554"/>
    </location>
</feature>
<dbReference type="InterPro" id="IPR004099">
    <property type="entry name" value="Pyr_nucl-diS_OxRdtase_dimer"/>
</dbReference>
<dbReference type="SUPFAM" id="SSF52821">
    <property type="entry name" value="Rhodanese/Cell cycle control phosphatase"/>
    <property type="match status" value="1"/>
</dbReference>
<dbReference type="InterPro" id="IPR016156">
    <property type="entry name" value="FAD/NAD-linked_Rdtase_dimer_sf"/>
</dbReference>
<gene>
    <name evidence="8" type="ORF">ENV54_06410</name>
</gene>
<sequence length="565" mass="61162">MAPKLLIIGGVAGGATAAARARRINEHAQIILFERGAHISFANCGLPYYIGGVIENRADLLVTTRDSFMRRYHIDVRIGSQVLAIDRDSKHVLVRDLSSGTEYRESYDKIILAPGAEPIKPPIPGHDLEGIFYLRDIPDSDRIKTLIDANTPHTAIVVGGGFIGLEMAENLVHRGIKTTIVEMSEQVMAPLDPEMAALVHVHLRERGVSLELGQRVTAFVKKDNQIGIATDKGKELLGDMVISALGIRPENKLAREAGLALGPRGHIIVDATMRTNDPDIYAVGDAVEIQDLVTGQPTAIALAGPANKQGRVAADNALGRKSLYKGALGTSIVKVFDLTIASTGANEKQLVKRSIPFRVSYTHSGSHASYYPGSEPMAIKLLFAPGHGKLLGGQIVGSSGVDKRIDILATAIHGNMTVFDLEELELAYAPPYSSAKDPLNIAGFVAANTLRDDVEVVQWHELPSLSQEGAILLDLRSASEIETAGMLPGALHIPIDELRDALATLDRKKLYIPYCAVGMRGYLAHRILVQHGFRSKNLSGGYRTFLGAREEIMRESPEDALWLSE</sequence>
<keyword evidence="3" id="KW-0285">Flavoprotein</keyword>
<dbReference type="SUPFAM" id="SSF51905">
    <property type="entry name" value="FAD/NAD(P)-binding domain"/>
    <property type="match status" value="2"/>
</dbReference>
<dbReference type="PRINTS" id="PR00368">
    <property type="entry name" value="FADPNR"/>
</dbReference>
<dbReference type="Pfam" id="PF02852">
    <property type="entry name" value="Pyr_redox_dim"/>
    <property type="match status" value="1"/>
</dbReference>
<organism evidence="8">
    <name type="scientific">Desulfomonile tiedjei</name>
    <dbReference type="NCBI Taxonomy" id="2358"/>
    <lineage>
        <taxon>Bacteria</taxon>
        <taxon>Pseudomonadati</taxon>
        <taxon>Thermodesulfobacteriota</taxon>
        <taxon>Desulfomonilia</taxon>
        <taxon>Desulfomonilales</taxon>
        <taxon>Desulfomonilaceae</taxon>
        <taxon>Desulfomonile</taxon>
    </lineage>
</organism>
<dbReference type="InterPro" id="IPR001763">
    <property type="entry name" value="Rhodanese-like_dom"/>
</dbReference>
<dbReference type="PROSITE" id="PS50206">
    <property type="entry name" value="RHODANESE_3"/>
    <property type="match status" value="1"/>
</dbReference>
<keyword evidence="6" id="KW-0676">Redox-active center</keyword>
<evidence type="ECO:0000259" key="7">
    <source>
        <dbReference type="PROSITE" id="PS50206"/>
    </source>
</evidence>
<dbReference type="SUPFAM" id="SSF55424">
    <property type="entry name" value="FAD/NAD-linked reductases, dimerisation (C-terminal) domain"/>
    <property type="match status" value="1"/>
</dbReference>
<comment type="caution">
    <text evidence="8">The sequence shown here is derived from an EMBL/GenBank/DDBJ whole genome shotgun (WGS) entry which is preliminary data.</text>
</comment>
<dbReference type="PANTHER" id="PTHR43429:SF1">
    <property type="entry name" value="NAD(P)H SULFUR OXIDOREDUCTASE (COA-DEPENDENT)"/>
    <property type="match status" value="1"/>
</dbReference>
<dbReference type="InterPro" id="IPR050260">
    <property type="entry name" value="FAD-bd_OxRdtase"/>
</dbReference>
<comment type="similarity">
    <text evidence="2">Belongs to the class-III pyridine nucleotide-disulfide oxidoreductase family.</text>
</comment>
<accession>A0A7C4EUU8</accession>